<feature type="region of interest" description="Disordered" evidence="10">
    <location>
        <begin position="511"/>
        <end position="556"/>
    </location>
</feature>
<evidence type="ECO:0000256" key="5">
    <source>
        <dbReference type="ARBA" id="ARBA00023015"/>
    </source>
</evidence>
<keyword evidence="8 9" id="KW-0539">Nucleus</keyword>
<evidence type="ECO:0000256" key="1">
    <source>
        <dbReference type="ARBA" id="ARBA00004123"/>
    </source>
</evidence>
<dbReference type="Pfam" id="PF18296">
    <property type="entry name" value="MID_MedPIWI"/>
    <property type="match status" value="1"/>
</dbReference>
<feature type="region of interest" description="Disordered" evidence="10">
    <location>
        <begin position="435"/>
        <end position="493"/>
    </location>
</feature>
<evidence type="ECO:0000256" key="2">
    <source>
        <dbReference type="ARBA" id="ARBA00009354"/>
    </source>
</evidence>
<feature type="domain" description="Mediator complex subunit Med13 N-terminal" evidence="12">
    <location>
        <begin position="12"/>
        <end position="260"/>
    </location>
</feature>
<evidence type="ECO:0000256" key="7">
    <source>
        <dbReference type="ARBA" id="ARBA00023163"/>
    </source>
</evidence>
<dbReference type="Pfam" id="PF06333">
    <property type="entry name" value="Med13_C"/>
    <property type="match status" value="1"/>
</dbReference>
<feature type="compositionally biased region" description="Basic and acidic residues" evidence="10">
    <location>
        <begin position="861"/>
        <end position="878"/>
    </location>
</feature>
<accession>A0A9Q1CEA5</accession>
<evidence type="ECO:0000256" key="9">
    <source>
        <dbReference type="RuleBase" id="RU364134"/>
    </source>
</evidence>
<comment type="subcellular location">
    <subcellularLocation>
        <location evidence="1 9">Nucleus</location>
    </subcellularLocation>
</comment>
<keyword evidence="4 9" id="KW-0678">Repressor</keyword>
<feature type="region of interest" description="Disordered" evidence="10">
    <location>
        <begin position="705"/>
        <end position="945"/>
    </location>
</feature>
<comment type="caution">
    <text evidence="14">The sequence shown here is derived from an EMBL/GenBank/DDBJ whole genome shotgun (WGS) entry which is preliminary data.</text>
</comment>
<feature type="compositionally biased region" description="Pro residues" evidence="10">
    <location>
        <begin position="641"/>
        <end position="652"/>
    </location>
</feature>
<feature type="compositionally biased region" description="Polar residues" evidence="10">
    <location>
        <begin position="360"/>
        <end position="378"/>
    </location>
</feature>
<feature type="region of interest" description="Disordered" evidence="10">
    <location>
        <begin position="353"/>
        <end position="397"/>
    </location>
</feature>
<evidence type="ECO:0000256" key="4">
    <source>
        <dbReference type="ARBA" id="ARBA00022491"/>
    </source>
</evidence>
<comment type="similarity">
    <text evidence="2 9">Belongs to the Mediator complex subunit 13 family.</text>
</comment>
<dbReference type="Proteomes" id="UP001152320">
    <property type="component" value="Chromosome 4"/>
</dbReference>
<name>A0A9Q1CEA5_HOLLE</name>
<feature type="region of interest" description="Disordered" evidence="10">
    <location>
        <begin position="1639"/>
        <end position="1663"/>
    </location>
</feature>
<keyword evidence="15" id="KW-1185">Reference proteome</keyword>
<evidence type="ECO:0000256" key="3">
    <source>
        <dbReference type="ARBA" id="ARBA00019618"/>
    </source>
</evidence>
<feature type="compositionally biased region" description="Polar residues" evidence="10">
    <location>
        <begin position="792"/>
        <end position="805"/>
    </location>
</feature>
<reference evidence="14" key="1">
    <citation type="submission" date="2021-10" db="EMBL/GenBank/DDBJ databases">
        <title>Tropical sea cucumber genome reveals ecological adaptation and Cuvierian tubules defense mechanism.</title>
        <authorList>
            <person name="Chen T."/>
        </authorList>
    </citation>
    <scope>NUCLEOTIDE SEQUENCE</scope>
    <source>
        <strain evidence="14">Nanhai2018</strain>
        <tissue evidence="14">Muscle</tissue>
    </source>
</reference>
<feature type="compositionally biased region" description="Low complexity" evidence="10">
    <location>
        <begin position="1141"/>
        <end position="1157"/>
    </location>
</feature>
<feature type="region of interest" description="Disordered" evidence="10">
    <location>
        <begin position="1114"/>
        <end position="1168"/>
    </location>
</feature>
<evidence type="ECO:0000256" key="10">
    <source>
        <dbReference type="SAM" id="MobiDB-lite"/>
    </source>
</evidence>
<evidence type="ECO:0000259" key="11">
    <source>
        <dbReference type="Pfam" id="PF06333"/>
    </source>
</evidence>
<feature type="compositionally biased region" description="Low complexity" evidence="10">
    <location>
        <begin position="522"/>
        <end position="537"/>
    </location>
</feature>
<comment type="function">
    <text evidence="9">Component of the Mediator complex, a coactivator involved in regulated transcription of nearly all RNA polymerase II-dependent genes. Mediator functions as a bridge to convey information from gene-specific regulatory proteins to the basal RNA polymerase II transcription machinery. Mediator is recruited to promoters by direct interactions with regulatory proteins and serves as a scaffold for the assembly of a functional preinitiation complex with RNA polymerase II and the general transcription factors.</text>
</comment>
<dbReference type="PANTHER" id="PTHR48249:SF3">
    <property type="entry name" value="MEDIATOR OF RNA POLYMERASE II TRANSCRIPTION SUBUNIT 13"/>
    <property type="match status" value="1"/>
</dbReference>
<feature type="domain" description="MID" evidence="13">
    <location>
        <begin position="1485"/>
        <end position="1763"/>
    </location>
</feature>
<feature type="compositionally biased region" description="Polar residues" evidence="10">
    <location>
        <begin position="471"/>
        <end position="491"/>
    </location>
</feature>
<feature type="compositionally biased region" description="Polar residues" evidence="10">
    <location>
        <begin position="1646"/>
        <end position="1658"/>
    </location>
</feature>
<feature type="compositionally biased region" description="Polar residues" evidence="10">
    <location>
        <begin position="899"/>
        <end position="914"/>
    </location>
</feature>
<feature type="region of interest" description="Disordered" evidence="10">
    <location>
        <begin position="610"/>
        <end position="682"/>
    </location>
</feature>
<protein>
    <recommendedName>
        <fullName evidence="3 9">Mediator of RNA polymerase II transcription subunit 13</fullName>
    </recommendedName>
</protein>
<dbReference type="EMBL" id="JAIZAY010000004">
    <property type="protein sequence ID" value="KAJ8043371.1"/>
    <property type="molecule type" value="Genomic_DNA"/>
</dbReference>
<gene>
    <name evidence="14" type="ORF">HOLleu_10427</name>
</gene>
<evidence type="ECO:0000256" key="6">
    <source>
        <dbReference type="ARBA" id="ARBA00023159"/>
    </source>
</evidence>
<evidence type="ECO:0000256" key="8">
    <source>
        <dbReference type="ARBA" id="ARBA00023242"/>
    </source>
</evidence>
<organism evidence="14 15">
    <name type="scientific">Holothuria leucospilota</name>
    <name type="common">Black long sea cucumber</name>
    <name type="synonym">Mertensiothuria leucospilota</name>
    <dbReference type="NCBI Taxonomy" id="206669"/>
    <lineage>
        <taxon>Eukaryota</taxon>
        <taxon>Metazoa</taxon>
        <taxon>Echinodermata</taxon>
        <taxon>Eleutherozoa</taxon>
        <taxon>Echinozoa</taxon>
        <taxon>Holothuroidea</taxon>
        <taxon>Aspidochirotacea</taxon>
        <taxon>Aspidochirotida</taxon>
        <taxon>Holothuriidae</taxon>
        <taxon>Holothuria</taxon>
    </lineage>
</organism>
<dbReference type="InterPro" id="IPR009401">
    <property type="entry name" value="Med13_C"/>
</dbReference>
<feature type="compositionally biased region" description="Polar residues" evidence="10">
    <location>
        <begin position="443"/>
        <end position="461"/>
    </location>
</feature>
<dbReference type="GO" id="GO:0045944">
    <property type="term" value="P:positive regulation of transcription by RNA polymerase II"/>
    <property type="evidence" value="ECO:0007669"/>
    <property type="project" value="TreeGrafter"/>
</dbReference>
<sequence>MSGANSAANGASLEDCYTNLFALADLNGIKWKAYKAVDPPVPVGPLEDPVLSSYSKCLQASILSVWRRVRHDESLSVLDGNMSSGGSPQWAKELWIYWYGEDPKFDELITYPELKELCQGSWENSLSYECRTLLFKSLHNLIERRLLTQNFVRLGKWFVKPYPEFPINGENYSDHLSFKLSFFLHGESTACASVEVSQHLPVTKLTPEHLAYAEATANGFSNGFQVILAPYGLSAVLYGQSNKGNSEQSQKAWQVLLEWSHFYPIKNPQSTTLSPYGGESEDNEGTMPLAVEVFVGGVKMLYPSCYVFVVQDDVSNMMVQQQQQHQQQQQQQQANPAVLSPMPMAANLNVLSPMPMAATPGQSYPNTTQGNTSTCSAPNSPPDSVYPTADPSSSYPQRTMVDACVGTASDMDTTNITHQLTQKVWKEWLTEADRHLSRASAPKQPSENPSVVDSVDSNKPVNSDEVMVPPSGSSEVKAESNTAPSMWSFSDPSAKADCKCYRQKFLKSKQAVPFGKTPPGPGSNHMSSSLGSNSHGPSSKHKPDPRTEKSAKNSKYTVPFHIRTSMIEDYMYDTTDISNERIPVSVSAATPGTPGMNTNMNGVLQDLKGAGGTLARFPQPSPMQRTPGSAEPPQANESPPSNTPSPLNPPPNGILGNPMEQSMPTLSPYPPPRSSTDSIGGMGSISSLAFRTSDLVHGAVMDFHTKSEPKPIPVGEVSVPKEEEEDDLWSCFELPSVEGGGENKRPRLPSLPHSKEDLQESSLDNLYEHDNSGERFSQPHKKLRQERRTRSTLDSNVFNLQNDVDNMQRVKTPDFDPYEFKDQSPPEGGSSSIARKGSKDGKGKPRGSQQRRNSVKNKEKKRQEEEVQRRAEEEKARQEALLTTNVPYHDFGVPPIQRQEPSSLTQEQDLQLTLNDFESLFESSDEEEGTNYPNVPPDFPHSEERSSTLLVFGSSLTSSTTPGPLSGGDLGRMYPTPPSEEQTPFSPVNHPCPELSSSVANYGSSQIGKDSVSGTMHEQFEIEVEENLCSPRPEPLMDLSFVYQVPPVEKIVGPTMYAPLKSLPSSRCPPLKVPEYCIYKPSWQLPLSPKPELIPMIKESTIPMVPSVEMDLPASNQPSGLTPAGIMASPAMYPGSQEPRSAANPDPSPAPSEASSSKNLNSIEPPSSAALCPESHSLYTILGLSDSHLNMFKDCNFDSAVICACNMDIKGADITEVRDFLIPCNCGFSAVMNRRYAVGSGLFSEDESEITGQRTDAPQWAYHKDNPHLTDSFNQKQLIPRLQSSFKDGAEDLHRTSKIVLKLIQDQCHSPYSSLQNLLSVVRQRSEYIVGQLARSQLEFVDACDACVAAIENGRQLTDSAGRGAWDSQYLRHRCLHPWAYNPGFSRGPLSSQDIVQVLRSLQPLLHDAIQKKRTKKLWERPYKVQGPLTWQVFFNIAIKGSSESPEPLPVPPLLVGYEKDWMSSSPYAVLYWEKLLLEPFSSSRDIAYIALVPDQEFICKCAKMFFKELTSVYESCNLGRHVPMAKSMRNGILRIGQKYANKVESEQVDGWFSDISELPEASKIKVFAQVCKAYVAPYLMKDPPDVSMFAQPAKMDRAYATQGMSVTQNSTTMGGFQSGTGSVANGVTDLTGGTTKGTMAAPTSLGVTPSDPTITSNESKEESSPEIAAHADFVQPPGVVIYVVDPFTYKEDEHPDYAGVSTLGLLRCFAEIIDSLSEKLVKNIAFQIIPLHQVLQVANSDTGVRQLSQLKSLAFSVFSQCHQTVNPSLPGRSLTGFGPAAELDKVIKSKEDASVHPNQVFSPPYILAPLKDKQTELGESFGGMREACGELFCTYCLSHDQKFLLTACTDNKGELNETAIINIDIPNSKRRKKVTVNNRALLKLWEFLRGVMSKSALPWRLVIGRFGRLGQGEVRDWSALLSRRSLTAESLKLKELCNMCSVPGSKEYPCILSACLVSLEPETGLRIMADSVAADKCSKSSQREQASCQLHTPDDATCTHIMVFPTSATKQDASVNYPPDPWSMDLPFPTQVDNVHLEDDILNTSDIAGLFDLTGVDDARSPTQLDQPLPGSPTALIMNNNSAENGFKHSGALPENVLPVEAENVLQQPLALGYFVSTAKADNLPKWFWSPCPEAESNCPVFLKAALHVRNGLVQQTSDDICQTPHTHPLDSNLTTDVLRYVLETYNGLSWLTVDPATGDRRSCLPVHMVVLMQLYNTVAALL</sequence>
<feature type="compositionally biased region" description="Basic and acidic residues" evidence="10">
    <location>
        <begin position="541"/>
        <end position="551"/>
    </location>
</feature>
<dbReference type="GO" id="GO:0003713">
    <property type="term" value="F:transcription coactivator activity"/>
    <property type="evidence" value="ECO:0007669"/>
    <property type="project" value="TreeGrafter"/>
</dbReference>
<feature type="domain" description="Mediator complex subunit Med13 C-terminal" evidence="11">
    <location>
        <begin position="1803"/>
        <end position="2213"/>
    </location>
</feature>
<evidence type="ECO:0000313" key="15">
    <source>
        <dbReference type="Proteomes" id="UP001152320"/>
    </source>
</evidence>
<evidence type="ECO:0000259" key="13">
    <source>
        <dbReference type="Pfam" id="PF18296"/>
    </source>
</evidence>
<dbReference type="Pfam" id="PF11597">
    <property type="entry name" value="Med13_N"/>
    <property type="match status" value="1"/>
</dbReference>
<keyword evidence="5 9" id="KW-0805">Transcription regulation</keyword>
<dbReference type="InterPro" id="IPR041285">
    <property type="entry name" value="MID_MedPIWI"/>
</dbReference>
<evidence type="ECO:0000313" key="14">
    <source>
        <dbReference type="EMBL" id="KAJ8043371.1"/>
    </source>
</evidence>
<dbReference type="GO" id="GO:0016592">
    <property type="term" value="C:mediator complex"/>
    <property type="evidence" value="ECO:0007669"/>
    <property type="project" value="InterPro"/>
</dbReference>
<proteinExistence type="inferred from homology"/>
<comment type="subunit">
    <text evidence="9">Component of the Mediator complex.</text>
</comment>
<dbReference type="OrthoDB" id="103819at2759"/>
<keyword evidence="7 9" id="KW-0804">Transcription</keyword>
<keyword evidence="6 9" id="KW-0010">Activator</keyword>
<feature type="compositionally biased region" description="Basic and acidic residues" evidence="10">
    <location>
        <begin position="806"/>
        <end position="824"/>
    </location>
</feature>
<dbReference type="PANTHER" id="PTHR48249">
    <property type="entry name" value="MEDIATOR OF RNA POLYMERASE II TRANSCRIPTION SUBUNIT 13"/>
    <property type="match status" value="1"/>
</dbReference>
<dbReference type="InterPro" id="IPR051139">
    <property type="entry name" value="Mediator_complx_sub13"/>
</dbReference>
<dbReference type="InterPro" id="IPR021643">
    <property type="entry name" value="Mediator_Med13_N"/>
</dbReference>
<evidence type="ECO:0000259" key="12">
    <source>
        <dbReference type="Pfam" id="PF11597"/>
    </source>
</evidence>